<comment type="caution">
    <text evidence="11">The sequence shown here is derived from an EMBL/GenBank/DDBJ whole genome shotgun (WGS) entry which is preliminary data.</text>
</comment>
<dbReference type="InterPro" id="IPR000700">
    <property type="entry name" value="PAS-assoc_C"/>
</dbReference>
<dbReference type="InterPro" id="IPR036890">
    <property type="entry name" value="HATPase_C_sf"/>
</dbReference>
<dbReference type="Proteomes" id="UP000600774">
    <property type="component" value="Unassembled WGS sequence"/>
</dbReference>
<dbReference type="SMART" id="SM00387">
    <property type="entry name" value="HATPase_c"/>
    <property type="match status" value="1"/>
</dbReference>
<keyword evidence="5" id="KW-0677">Repeat</keyword>
<name>A0A832SGW3_9EURY</name>
<dbReference type="Gene3D" id="3.30.565.10">
    <property type="entry name" value="Histidine kinase-like ATPase, C-terminal domain"/>
    <property type="match status" value="1"/>
</dbReference>
<keyword evidence="3" id="KW-0597">Phosphoprotein</keyword>
<dbReference type="FunFam" id="3.30.565.10:FF:000217">
    <property type="entry name" value="Sensory transduction histidine kinase"/>
    <property type="match status" value="1"/>
</dbReference>
<evidence type="ECO:0000259" key="9">
    <source>
        <dbReference type="PROSITE" id="PS50112"/>
    </source>
</evidence>
<dbReference type="SUPFAM" id="SSF55781">
    <property type="entry name" value="GAF domain-like"/>
    <property type="match status" value="2"/>
</dbReference>
<keyword evidence="7" id="KW-0902">Two-component regulatory system</keyword>
<dbReference type="InterPro" id="IPR003594">
    <property type="entry name" value="HATPase_dom"/>
</dbReference>
<dbReference type="PROSITE" id="PS50109">
    <property type="entry name" value="HIS_KIN"/>
    <property type="match status" value="1"/>
</dbReference>
<dbReference type="Gene3D" id="3.30.450.20">
    <property type="entry name" value="PAS domain"/>
    <property type="match status" value="2"/>
</dbReference>
<dbReference type="GO" id="GO:0004673">
    <property type="term" value="F:protein histidine kinase activity"/>
    <property type="evidence" value="ECO:0007669"/>
    <property type="project" value="UniProtKB-EC"/>
</dbReference>
<dbReference type="Pfam" id="PF02518">
    <property type="entry name" value="HATPase_c"/>
    <property type="match status" value="1"/>
</dbReference>
<dbReference type="Pfam" id="PF08447">
    <property type="entry name" value="PAS_3"/>
    <property type="match status" value="2"/>
</dbReference>
<sequence length="832" mass="94315">MPAALDTENELKRIINSGHVIVFLWRAEPGWPVDFVSENISELGYTPEDFTSGRIVYTDIIHPDDLDNVRAEVSKNTEEGRDYFSKEYRVLAKSGEVRYVDERTLIRRNEKGEITCYQGILLDITQRKEAEELILSQNRVLERIASGASLDEVLLLLVNYAEEMKPGLLCTVMLLDREQKRLFYGACPSLPKLYSKAINGIQVQVNSETAGTAAGTGKRVIVGNIMKDPFCEECREIAQKVGLKACWAEPIFSSGGEVLGVFTIYLRETRKPREEELEFIRTNAYLAGIAIEHVQAADALKESENRFRTIFDNINDQLYIREPDGISYMDVNQVVVDRLGYSKEEILNMKAEEIIPSEYWASVRENMQKIKAEGSRIFEAGAVCKGGTVIPLEVSARIIDYGGKKTIFSVSRDITERKKAEVAQRLNGSRLEALVKLDQMAGASLKEITDFAREEAVRLTGSKLGYLAFMDAYESTLVMHSWSDSAMEECSIEDKQFVYPVKSMGLWGEAVRQRKPIITNDYPAPNPLKKGYPKNHVHLIRHLNIPVFDGKRIVAVAGVGNKEENYDESDVRQLTLLMQGMWQLIQRKQLEEALRTYSGELSRANEELRSVNMMKTEFVEEMMFPEKAEYGEIMDYETLYAIDSQQQKAVNTFIHYSEKLRRLVDSLLYQSLEKAGKIDYSFEETQLKDVLSDAFLNNVFLIGEKALEVKKEVSASLSEIKGDREKLTALFTALIDHAIKFTPQGGKLALEVKEEAGNVHIVIADSGKGISKELIPYLFDRLYQVNDSITRRYQGLESGLYICKNIVDAHKGEIWFESEEGLGNLMHVKLPK</sequence>
<dbReference type="InterPro" id="IPR052162">
    <property type="entry name" value="Sensor_kinase/Photoreceptor"/>
</dbReference>
<dbReference type="NCBIfam" id="TIGR00229">
    <property type="entry name" value="sensory_box"/>
    <property type="match status" value="2"/>
</dbReference>
<dbReference type="PROSITE" id="PS50113">
    <property type="entry name" value="PAC"/>
    <property type="match status" value="1"/>
</dbReference>
<evidence type="ECO:0000256" key="3">
    <source>
        <dbReference type="ARBA" id="ARBA00022553"/>
    </source>
</evidence>
<dbReference type="FunFam" id="3.30.450.40:FF:000156">
    <property type="entry name" value="Sensory transduction histidine kinase"/>
    <property type="match status" value="1"/>
</dbReference>
<dbReference type="PRINTS" id="PR00344">
    <property type="entry name" value="BCTRLSENSOR"/>
</dbReference>
<evidence type="ECO:0000256" key="7">
    <source>
        <dbReference type="ARBA" id="ARBA00023012"/>
    </source>
</evidence>
<dbReference type="InterPro" id="IPR029016">
    <property type="entry name" value="GAF-like_dom_sf"/>
</dbReference>
<evidence type="ECO:0000256" key="5">
    <source>
        <dbReference type="ARBA" id="ARBA00022737"/>
    </source>
</evidence>
<dbReference type="Pfam" id="PF13185">
    <property type="entry name" value="GAF_2"/>
    <property type="match status" value="2"/>
</dbReference>
<feature type="domain" description="PAC" evidence="10">
    <location>
        <begin position="84"/>
        <end position="136"/>
    </location>
</feature>
<evidence type="ECO:0000313" key="11">
    <source>
        <dbReference type="EMBL" id="HIH92520.1"/>
    </source>
</evidence>
<dbReference type="Gene3D" id="3.30.450.40">
    <property type="match status" value="2"/>
</dbReference>
<evidence type="ECO:0000313" key="12">
    <source>
        <dbReference type="Proteomes" id="UP000600774"/>
    </source>
</evidence>
<evidence type="ECO:0000256" key="1">
    <source>
        <dbReference type="ARBA" id="ARBA00000085"/>
    </source>
</evidence>
<dbReference type="SUPFAM" id="SSF55785">
    <property type="entry name" value="PYP-like sensor domain (PAS domain)"/>
    <property type="match status" value="2"/>
</dbReference>
<dbReference type="SMART" id="SM00065">
    <property type="entry name" value="GAF"/>
    <property type="match status" value="2"/>
</dbReference>
<evidence type="ECO:0000256" key="6">
    <source>
        <dbReference type="ARBA" id="ARBA00022777"/>
    </source>
</evidence>
<dbReference type="SUPFAM" id="SSF55874">
    <property type="entry name" value="ATPase domain of HSP90 chaperone/DNA topoisomerase II/histidine kinase"/>
    <property type="match status" value="1"/>
</dbReference>
<reference evidence="11" key="1">
    <citation type="journal article" date="2020" name="bioRxiv">
        <title>A rank-normalized archaeal taxonomy based on genome phylogeny resolves widespread incomplete and uneven classifications.</title>
        <authorList>
            <person name="Rinke C."/>
            <person name="Chuvochina M."/>
            <person name="Mussig A.J."/>
            <person name="Chaumeil P.-A."/>
            <person name="Waite D.W."/>
            <person name="Whitman W.B."/>
            <person name="Parks D.H."/>
            <person name="Hugenholtz P."/>
        </authorList>
    </citation>
    <scope>NUCLEOTIDE SEQUENCE</scope>
    <source>
        <strain evidence="11">UBA8876</strain>
    </source>
</reference>
<dbReference type="SMART" id="SM00086">
    <property type="entry name" value="PAC"/>
    <property type="match status" value="2"/>
</dbReference>
<dbReference type="EMBL" id="DUJU01000003">
    <property type="protein sequence ID" value="HIH92520.1"/>
    <property type="molecule type" value="Genomic_DNA"/>
</dbReference>
<evidence type="ECO:0000259" key="8">
    <source>
        <dbReference type="PROSITE" id="PS50109"/>
    </source>
</evidence>
<keyword evidence="6" id="KW-0418">Kinase</keyword>
<dbReference type="InterPro" id="IPR013655">
    <property type="entry name" value="PAS_fold_3"/>
</dbReference>
<dbReference type="PANTHER" id="PTHR43304:SF1">
    <property type="entry name" value="PAC DOMAIN-CONTAINING PROTEIN"/>
    <property type="match status" value="1"/>
</dbReference>
<evidence type="ECO:0000256" key="2">
    <source>
        <dbReference type="ARBA" id="ARBA00012438"/>
    </source>
</evidence>
<dbReference type="InterPro" id="IPR001610">
    <property type="entry name" value="PAC"/>
</dbReference>
<dbReference type="InterPro" id="IPR004358">
    <property type="entry name" value="Sig_transdc_His_kin-like_C"/>
</dbReference>
<feature type="domain" description="PAS" evidence="9">
    <location>
        <begin position="43"/>
        <end position="80"/>
    </location>
</feature>
<dbReference type="InterPro" id="IPR003018">
    <property type="entry name" value="GAF"/>
</dbReference>
<accession>A0A832SGW3</accession>
<comment type="catalytic activity">
    <reaction evidence="1">
        <text>ATP + protein L-histidine = ADP + protein N-phospho-L-histidine.</text>
        <dbReference type="EC" id="2.7.13.3"/>
    </reaction>
</comment>
<evidence type="ECO:0000259" key="10">
    <source>
        <dbReference type="PROSITE" id="PS50113"/>
    </source>
</evidence>
<dbReference type="PANTHER" id="PTHR43304">
    <property type="entry name" value="PHYTOCHROME-LIKE PROTEIN CPH1"/>
    <property type="match status" value="1"/>
</dbReference>
<feature type="domain" description="PAS" evidence="9">
    <location>
        <begin position="303"/>
        <end position="374"/>
    </location>
</feature>
<proteinExistence type="predicted"/>
<protein>
    <recommendedName>
        <fullName evidence="2">histidine kinase</fullName>
        <ecNumber evidence="2">2.7.13.3</ecNumber>
    </recommendedName>
</protein>
<keyword evidence="4" id="KW-0808">Transferase</keyword>
<evidence type="ECO:0000256" key="4">
    <source>
        <dbReference type="ARBA" id="ARBA00022679"/>
    </source>
</evidence>
<dbReference type="PROSITE" id="PS50112">
    <property type="entry name" value="PAS"/>
    <property type="match status" value="2"/>
</dbReference>
<dbReference type="InterPro" id="IPR035965">
    <property type="entry name" value="PAS-like_dom_sf"/>
</dbReference>
<dbReference type="EC" id="2.7.13.3" evidence="2"/>
<gene>
    <name evidence="11" type="ORF">HA338_00225</name>
</gene>
<dbReference type="AlphaFoldDB" id="A0A832SGW3"/>
<dbReference type="InterPro" id="IPR005467">
    <property type="entry name" value="His_kinase_dom"/>
</dbReference>
<feature type="domain" description="Histidine kinase" evidence="8">
    <location>
        <begin position="617"/>
        <end position="832"/>
    </location>
</feature>
<dbReference type="GO" id="GO:0000160">
    <property type="term" value="P:phosphorelay signal transduction system"/>
    <property type="evidence" value="ECO:0007669"/>
    <property type="project" value="UniProtKB-KW"/>
</dbReference>
<dbReference type="CDD" id="cd00130">
    <property type="entry name" value="PAS"/>
    <property type="match status" value="2"/>
</dbReference>
<dbReference type="SMART" id="SM00091">
    <property type="entry name" value="PAS"/>
    <property type="match status" value="2"/>
</dbReference>
<dbReference type="InterPro" id="IPR000014">
    <property type="entry name" value="PAS"/>
</dbReference>
<organism evidence="11 12">
    <name type="scientific">Methanosarcina acetivorans</name>
    <dbReference type="NCBI Taxonomy" id="2214"/>
    <lineage>
        <taxon>Archaea</taxon>
        <taxon>Methanobacteriati</taxon>
        <taxon>Methanobacteriota</taxon>
        <taxon>Stenosarchaea group</taxon>
        <taxon>Methanomicrobia</taxon>
        <taxon>Methanosarcinales</taxon>
        <taxon>Methanosarcinaceae</taxon>
        <taxon>Methanosarcina</taxon>
    </lineage>
</organism>